<dbReference type="EMBL" id="ACYG01000030">
    <property type="protein sequence ID" value="EEV16564.1"/>
    <property type="molecule type" value="Genomic_DNA"/>
</dbReference>
<organism evidence="1 2">
    <name type="scientific">Campylobacter gracilis RM3268</name>
    <dbReference type="NCBI Taxonomy" id="553220"/>
    <lineage>
        <taxon>Bacteria</taxon>
        <taxon>Pseudomonadati</taxon>
        <taxon>Campylobacterota</taxon>
        <taxon>Epsilonproteobacteria</taxon>
        <taxon>Campylobacterales</taxon>
        <taxon>Campylobacteraceae</taxon>
        <taxon>Campylobacter</taxon>
    </lineage>
</organism>
<reference evidence="1 2" key="1">
    <citation type="submission" date="2009-07" db="EMBL/GenBank/DDBJ databases">
        <authorList>
            <person name="Madupu R."/>
            <person name="Sebastian Y."/>
            <person name="Durkin A.S."/>
            <person name="Torralba M."/>
            <person name="Methe B."/>
            <person name="Sutton G.G."/>
            <person name="Strausberg R.L."/>
            <person name="Nelson K.E."/>
        </authorList>
    </citation>
    <scope>NUCLEOTIDE SEQUENCE [LARGE SCALE GENOMIC DNA]</scope>
    <source>
        <strain evidence="1 2">RM3268</strain>
    </source>
</reference>
<gene>
    <name evidence="1" type="ORF">CAMGR0001_0177</name>
</gene>
<dbReference type="Proteomes" id="UP000005709">
    <property type="component" value="Unassembled WGS sequence"/>
</dbReference>
<proteinExistence type="predicted"/>
<dbReference type="AlphaFoldDB" id="C8PKF5"/>
<comment type="caution">
    <text evidence="1">The sequence shown here is derived from an EMBL/GenBank/DDBJ whole genome shotgun (WGS) entry which is preliminary data.</text>
</comment>
<protein>
    <submittedName>
        <fullName evidence="1">Uncharacterized protein</fullName>
    </submittedName>
</protein>
<evidence type="ECO:0000313" key="2">
    <source>
        <dbReference type="Proteomes" id="UP000005709"/>
    </source>
</evidence>
<sequence>MRAQACDFGLGTARKRDVLFSAPARFAKQTKFLCAVKVKFKRF</sequence>
<accession>C8PKF5</accession>
<evidence type="ECO:0000313" key="1">
    <source>
        <dbReference type="EMBL" id="EEV16564.1"/>
    </source>
</evidence>
<keyword evidence="2" id="KW-1185">Reference proteome</keyword>
<name>C8PKF5_9BACT</name>